<sequence length="96" mass="10439">MSAVAAVTAGVVTDGITPLAASTPARRLIRARSARPGHVLISRGATTDEVNYRWPVVAVYEFDDRDGKPLVVIYGIFFDKPGLLRFTPGQLIEVDR</sequence>
<evidence type="ECO:0000313" key="2">
    <source>
        <dbReference type="Proteomes" id="UP000680866"/>
    </source>
</evidence>
<proteinExistence type="predicted"/>
<dbReference type="KEGG" id="pry:Prubr_21010"/>
<dbReference type="AlphaFoldDB" id="A0A810MWZ5"/>
<evidence type="ECO:0000313" key="1">
    <source>
        <dbReference type="EMBL" id="BCJ65080.1"/>
    </source>
</evidence>
<name>A0A810MWZ5_9ACTN</name>
<dbReference type="EMBL" id="AP023359">
    <property type="protein sequence ID" value="BCJ65080.1"/>
    <property type="molecule type" value="Genomic_DNA"/>
</dbReference>
<dbReference type="RefSeq" id="WP_212824305.1">
    <property type="nucleotide sequence ID" value="NZ_AP023359.1"/>
</dbReference>
<organism evidence="1 2">
    <name type="scientific">Polymorphospora rubra</name>
    <dbReference type="NCBI Taxonomy" id="338584"/>
    <lineage>
        <taxon>Bacteria</taxon>
        <taxon>Bacillati</taxon>
        <taxon>Actinomycetota</taxon>
        <taxon>Actinomycetes</taxon>
        <taxon>Micromonosporales</taxon>
        <taxon>Micromonosporaceae</taxon>
        <taxon>Polymorphospora</taxon>
    </lineage>
</organism>
<accession>A0A810MWZ5</accession>
<keyword evidence="2" id="KW-1185">Reference proteome</keyword>
<reference evidence="1" key="1">
    <citation type="submission" date="2020-08" db="EMBL/GenBank/DDBJ databases">
        <title>Whole genome shotgun sequence of Polymorphospora rubra NBRC 101157.</title>
        <authorList>
            <person name="Komaki H."/>
            <person name="Tamura T."/>
        </authorList>
    </citation>
    <scope>NUCLEOTIDE SEQUENCE</scope>
    <source>
        <strain evidence="1">NBRC 101157</strain>
    </source>
</reference>
<protein>
    <submittedName>
        <fullName evidence="1">Uncharacterized protein</fullName>
    </submittedName>
</protein>
<gene>
    <name evidence="1" type="ORF">Prubr_21010</name>
</gene>
<dbReference type="Proteomes" id="UP000680866">
    <property type="component" value="Chromosome"/>
</dbReference>